<organism evidence="1 2">
    <name type="scientific">Myxococcus xanthus (strain DK1622)</name>
    <dbReference type="NCBI Taxonomy" id="246197"/>
    <lineage>
        <taxon>Bacteria</taxon>
        <taxon>Pseudomonadati</taxon>
        <taxon>Myxococcota</taxon>
        <taxon>Myxococcia</taxon>
        <taxon>Myxococcales</taxon>
        <taxon>Cystobacterineae</taxon>
        <taxon>Myxococcaceae</taxon>
        <taxon>Myxococcus</taxon>
    </lineage>
</organism>
<dbReference type="HOGENOM" id="CLU_2586029_0_0_7"/>
<sequence length="80" mass="8639">MGEPTDVPPNFITCRDVLLIEEPQGGRRALIRKGRADAAPCAGHTPARRGARAPTEGRVNGLELEPWRTSACRRASAFDA</sequence>
<name>Q1DDP0_MYXXD</name>
<dbReference type="STRING" id="246197.MXAN_0972"/>
<keyword evidence="2" id="KW-1185">Reference proteome</keyword>
<protein>
    <submittedName>
        <fullName evidence="1">Uncharacterized protein</fullName>
    </submittedName>
</protein>
<dbReference type="EnsemblBacteria" id="ABF89108">
    <property type="protein sequence ID" value="ABF89108"/>
    <property type="gene ID" value="MXAN_0972"/>
</dbReference>
<evidence type="ECO:0000313" key="1">
    <source>
        <dbReference type="EMBL" id="ABF89108.1"/>
    </source>
</evidence>
<dbReference type="EMBL" id="CP000113">
    <property type="protein sequence ID" value="ABF89108.1"/>
    <property type="molecule type" value="Genomic_DNA"/>
</dbReference>
<reference evidence="1 2" key="1">
    <citation type="journal article" date="2006" name="Proc. Natl. Acad. Sci. U.S.A.">
        <title>Evolution of sensory complexity recorded in a myxobacterial genome.</title>
        <authorList>
            <person name="Goldman B.S."/>
            <person name="Nierman W.C."/>
            <person name="Kaiser D."/>
            <person name="Slater S.C."/>
            <person name="Durkin A.S."/>
            <person name="Eisen J.A."/>
            <person name="Ronning C.M."/>
            <person name="Barbazuk W.B."/>
            <person name="Blanchard M."/>
            <person name="Field C."/>
            <person name="Halling C."/>
            <person name="Hinkle G."/>
            <person name="Iartchuk O."/>
            <person name="Kim H.S."/>
            <person name="Mackenzie C."/>
            <person name="Madupu R."/>
            <person name="Miller N."/>
            <person name="Shvartsbeyn A."/>
            <person name="Sullivan S.A."/>
            <person name="Vaudin M."/>
            <person name="Wiegand R."/>
            <person name="Kaplan H.B."/>
        </authorList>
    </citation>
    <scope>NUCLEOTIDE SEQUENCE [LARGE SCALE GENOMIC DNA]</scope>
    <source>
        <strain evidence="2">DK1622</strain>
    </source>
</reference>
<dbReference type="KEGG" id="mxa:MXAN_0972"/>
<evidence type="ECO:0000313" key="2">
    <source>
        <dbReference type="Proteomes" id="UP000002402"/>
    </source>
</evidence>
<gene>
    <name evidence="1" type="ordered locus">MXAN_0972</name>
</gene>
<proteinExistence type="predicted"/>
<dbReference type="AlphaFoldDB" id="Q1DDP0"/>
<accession>Q1DDP0</accession>
<dbReference type="Proteomes" id="UP000002402">
    <property type="component" value="Chromosome"/>
</dbReference>